<protein>
    <submittedName>
        <fullName evidence="1">HD domain-containing protein</fullName>
    </submittedName>
</protein>
<name>A0A6G7PTR9_9BACT</name>
<dbReference type="InterPro" id="IPR003607">
    <property type="entry name" value="HD/PDEase_dom"/>
</dbReference>
<evidence type="ECO:0000313" key="1">
    <source>
        <dbReference type="EMBL" id="QIJ70956.1"/>
    </source>
</evidence>
<dbReference type="Proteomes" id="UP000502179">
    <property type="component" value="Chromosome"/>
</dbReference>
<dbReference type="KEGG" id="tav:G4V39_01110"/>
<dbReference type="CDD" id="cd00077">
    <property type="entry name" value="HDc"/>
    <property type="match status" value="1"/>
</dbReference>
<dbReference type="AlphaFoldDB" id="A0A6G7PTR9"/>
<dbReference type="PANTHER" id="PTHR33594:SF1">
    <property type="entry name" value="HD_PDEASE DOMAIN-CONTAINING PROTEIN"/>
    <property type="match status" value="1"/>
</dbReference>
<reference evidence="1 2" key="1">
    <citation type="submission" date="2020-02" db="EMBL/GenBank/DDBJ databases">
        <title>Genome analysis of Thermosulfuriphilus ammonigenes ST65T, an anaerobic thermophilic chemolithoautotrophic bacterium isolated from a deep-sea hydrothermal vent.</title>
        <authorList>
            <person name="Slobodkina G."/>
            <person name="Allioux M."/>
            <person name="Merkel A."/>
            <person name="Alain K."/>
            <person name="Jebbar M."/>
            <person name="Slobodkin A."/>
        </authorList>
    </citation>
    <scope>NUCLEOTIDE SEQUENCE [LARGE SCALE GENOMIC DNA]</scope>
    <source>
        <strain evidence="1 2">ST65</strain>
    </source>
</reference>
<organism evidence="1 2">
    <name type="scientific">Thermosulfuriphilus ammonigenes</name>
    <dbReference type="NCBI Taxonomy" id="1936021"/>
    <lineage>
        <taxon>Bacteria</taxon>
        <taxon>Pseudomonadati</taxon>
        <taxon>Thermodesulfobacteriota</taxon>
        <taxon>Thermodesulfobacteria</taxon>
        <taxon>Thermodesulfobacteriales</taxon>
        <taxon>Thermodesulfobacteriaceae</taxon>
        <taxon>Thermosulfuriphilus</taxon>
    </lineage>
</organism>
<gene>
    <name evidence="1" type="ORF">G4V39_01110</name>
</gene>
<dbReference type="PANTHER" id="PTHR33594">
    <property type="entry name" value="SUPERFAMILY HYDROLASE, PUTATIVE (AFU_ORTHOLOGUE AFUA_1G03035)-RELATED"/>
    <property type="match status" value="1"/>
</dbReference>
<evidence type="ECO:0000313" key="2">
    <source>
        <dbReference type="Proteomes" id="UP000502179"/>
    </source>
</evidence>
<dbReference type="SUPFAM" id="SSF109604">
    <property type="entry name" value="HD-domain/PDEase-like"/>
    <property type="match status" value="1"/>
</dbReference>
<dbReference type="RefSeq" id="WP_166031179.1">
    <property type="nucleotide sequence ID" value="NZ_CP048877.1"/>
</dbReference>
<accession>A0A6G7PTR9</accession>
<dbReference type="EMBL" id="CP048877">
    <property type="protein sequence ID" value="QIJ70956.1"/>
    <property type="molecule type" value="Genomic_DNA"/>
</dbReference>
<sequence length="222" mass="25325">MAQKDLKFLAPEVLEAIEAEARTYYQSDPASHRYDHVKRVERLALRLAEAEGADPLVVRLAAILHDIGRNEEKKTRGRVCHAQWGAREAAKILKKYRLDEKIIAAVCEAIAAHRFRNNKVPKTPEARCLYDADKLDALGAVGIGRAFLFAGEVGARLHNPEVDIDKTQPYGPEDTAWREFVVKLSRIKDSMLTETGRRMAEDRHRFMEEFFRRLTDEVEGRA</sequence>
<dbReference type="PROSITE" id="PS51831">
    <property type="entry name" value="HD"/>
    <property type="match status" value="1"/>
</dbReference>
<dbReference type="NCBIfam" id="TIGR00277">
    <property type="entry name" value="HDIG"/>
    <property type="match status" value="1"/>
</dbReference>
<dbReference type="InterPro" id="IPR006675">
    <property type="entry name" value="HDIG_dom"/>
</dbReference>
<dbReference type="Gene3D" id="1.10.3210.50">
    <property type="match status" value="1"/>
</dbReference>
<dbReference type="InterPro" id="IPR006674">
    <property type="entry name" value="HD_domain"/>
</dbReference>
<proteinExistence type="predicted"/>
<dbReference type="Pfam" id="PF01966">
    <property type="entry name" value="HD"/>
    <property type="match status" value="1"/>
</dbReference>
<dbReference type="SMART" id="SM00471">
    <property type="entry name" value="HDc"/>
    <property type="match status" value="1"/>
</dbReference>
<keyword evidence="2" id="KW-1185">Reference proteome</keyword>